<dbReference type="SUPFAM" id="SSF117281">
    <property type="entry name" value="Kelch motif"/>
    <property type="match status" value="1"/>
</dbReference>
<dbReference type="Gene3D" id="2.120.10.80">
    <property type="entry name" value="Kelch-type beta propeller"/>
    <property type="match status" value="1"/>
</dbReference>
<dbReference type="PANTHER" id="PTHR46344:SF27">
    <property type="entry name" value="KELCH REPEAT SUPERFAMILY PROTEIN"/>
    <property type="match status" value="1"/>
</dbReference>
<dbReference type="InterPro" id="IPR015915">
    <property type="entry name" value="Kelch-typ_b-propeller"/>
</dbReference>
<gene>
    <name evidence="3" type="ORF">DILT_LOCUS11944</name>
</gene>
<evidence type="ECO:0000256" key="2">
    <source>
        <dbReference type="ARBA" id="ARBA00022737"/>
    </source>
</evidence>
<reference evidence="3 4" key="1">
    <citation type="submission" date="2018-11" db="EMBL/GenBank/DDBJ databases">
        <authorList>
            <consortium name="Pathogen Informatics"/>
        </authorList>
    </citation>
    <scope>NUCLEOTIDE SEQUENCE [LARGE SCALE GENOMIC DNA]</scope>
</reference>
<dbReference type="InterPro" id="IPR006652">
    <property type="entry name" value="Kelch_1"/>
</dbReference>
<keyword evidence="2" id="KW-0677">Repeat</keyword>
<dbReference type="OrthoDB" id="8185403at2759"/>
<accession>A0A3P7LYI7</accession>
<organism evidence="3 4">
    <name type="scientific">Dibothriocephalus latus</name>
    <name type="common">Fish tapeworm</name>
    <name type="synonym">Diphyllobothrium latum</name>
    <dbReference type="NCBI Taxonomy" id="60516"/>
    <lineage>
        <taxon>Eukaryota</taxon>
        <taxon>Metazoa</taxon>
        <taxon>Spiralia</taxon>
        <taxon>Lophotrochozoa</taxon>
        <taxon>Platyhelminthes</taxon>
        <taxon>Cestoda</taxon>
        <taxon>Eucestoda</taxon>
        <taxon>Diphyllobothriidea</taxon>
        <taxon>Diphyllobothriidae</taxon>
        <taxon>Dibothriocephalus</taxon>
    </lineage>
</organism>
<dbReference type="Proteomes" id="UP000281553">
    <property type="component" value="Unassembled WGS sequence"/>
</dbReference>
<keyword evidence="1" id="KW-0880">Kelch repeat</keyword>
<name>A0A3P7LYI7_DIBLA</name>
<dbReference type="Pfam" id="PF01344">
    <property type="entry name" value="Kelch_1"/>
    <property type="match status" value="2"/>
</dbReference>
<dbReference type="EMBL" id="UYRU01064711">
    <property type="protein sequence ID" value="VDN16113.1"/>
    <property type="molecule type" value="Genomic_DNA"/>
</dbReference>
<keyword evidence="4" id="KW-1185">Reference proteome</keyword>
<evidence type="ECO:0000256" key="1">
    <source>
        <dbReference type="ARBA" id="ARBA00022441"/>
    </source>
</evidence>
<evidence type="ECO:0000313" key="3">
    <source>
        <dbReference type="EMBL" id="VDN16113.1"/>
    </source>
</evidence>
<dbReference type="AlphaFoldDB" id="A0A3P7LYI7"/>
<sequence>MREARDALAAVALSDGRVFVFGGWNGHSSLASVEFCQLRGDWSHTIATAARPEEGFWRPLEPMRTPRYFHAAVAFRGKIIVAGGYASAKDDQDDVGQAVVEVFSPPTAERPLGEWTRVADLLVPRKVFTLLVYKDRLYALGNNGHPTNTIEEFIPADPPAVTEDLSSWSWTALDPLNALSDIYGAVVIQQC</sequence>
<evidence type="ECO:0000313" key="4">
    <source>
        <dbReference type="Proteomes" id="UP000281553"/>
    </source>
</evidence>
<protein>
    <submittedName>
        <fullName evidence="3">Uncharacterized protein</fullName>
    </submittedName>
</protein>
<dbReference type="PANTHER" id="PTHR46344">
    <property type="entry name" value="OS02G0202900 PROTEIN"/>
    <property type="match status" value="1"/>
</dbReference>
<proteinExistence type="predicted"/>
<dbReference type="SMART" id="SM00612">
    <property type="entry name" value="Kelch"/>
    <property type="match status" value="2"/>
</dbReference>